<dbReference type="GeneID" id="63674144"/>
<proteinExistence type="predicted"/>
<dbReference type="HOGENOM" id="CLU_079708_0_0_1"/>
<evidence type="ECO:0008006" key="4">
    <source>
        <dbReference type="Google" id="ProtNLM"/>
    </source>
</evidence>
<dbReference type="VEuPathDB" id="FungiDB:SPBR_00904"/>
<accession>A0A0C2IL63</accession>
<name>A0A0C2IL63_9PEZI</name>
<keyword evidence="3" id="KW-1185">Reference proteome</keyword>
<dbReference type="Proteomes" id="UP000031575">
    <property type="component" value="Unassembled WGS sequence"/>
</dbReference>
<dbReference type="EMBL" id="AWTV01000008">
    <property type="protein sequence ID" value="KIH89846.1"/>
    <property type="molecule type" value="Genomic_DNA"/>
</dbReference>
<reference evidence="2 3" key="1">
    <citation type="journal article" date="2014" name="BMC Genomics">
        <title>Comparative genomics of the major fungal agents of human and animal Sporotrichosis: Sporothrix schenckii and Sporothrix brasiliensis.</title>
        <authorList>
            <person name="Teixeira M.M."/>
            <person name="de Almeida L.G."/>
            <person name="Kubitschek-Barreira P."/>
            <person name="Alves F.L."/>
            <person name="Kioshima E.S."/>
            <person name="Abadio A.K."/>
            <person name="Fernandes L."/>
            <person name="Derengowski L.S."/>
            <person name="Ferreira K.S."/>
            <person name="Souza R.C."/>
            <person name="Ruiz J.C."/>
            <person name="de Andrade N.C."/>
            <person name="Paes H.C."/>
            <person name="Nicola A.M."/>
            <person name="Albuquerque P."/>
            <person name="Gerber A.L."/>
            <person name="Martins V.P."/>
            <person name="Peconick L.D."/>
            <person name="Neto A.V."/>
            <person name="Chaucanez C.B."/>
            <person name="Silva P.A."/>
            <person name="Cunha O.L."/>
            <person name="de Oliveira F.F."/>
            <person name="dos Santos T.C."/>
            <person name="Barros A.L."/>
            <person name="Soares M.A."/>
            <person name="de Oliveira L.M."/>
            <person name="Marini M.M."/>
            <person name="Villalobos-Duno H."/>
            <person name="Cunha M.M."/>
            <person name="de Hoog S."/>
            <person name="da Silveira J.F."/>
            <person name="Henrissat B."/>
            <person name="Nino-Vega G.A."/>
            <person name="Cisalpino P.S."/>
            <person name="Mora-Montes H.M."/>
            <person name="Almeida S.R."/>
            <person name="Stajich J.E."/>
            <person name="Lopes-Bezerra L.M."/>
            <person name="Vasconcelos A.T."/>
            <person name="Felipe M.S."/>
        </authorList>
    </citation>
    <scope>NUCLEOTIDE SEQUENCE [LARGE SCALE GENOMIC DNA]</scope>
    <source>
        <strain evidence="2 3">5110</strain>
    </source>
</reference>
<dbReference type="AlphaFoldDB" id="A0A0C2IL63"/>
<evidence type="ECO:0000313" key="2">
    <source>
        <dbReference type="EMBL" id="KIH89846.1"/>
    </source>
</evidence>
<dbReference type="OrthoDB" id="5153746at2759"/>
<gene>
    <name evidence="2" type="ORF">SPBR_00904</name>
</gene>
<sequence>MGLLLDSFDEALELGRYLVTPPTRPLAVASGESTRRAEEPKVRINVPFSVWNSFANAALQAMEAGRHFANESSPKWNDARYIDVEGDVAEASSMYLLHAIDSVLSAYLPAGSFRFMSQHTLHGDNFSVRADRIWGLGIPDTLDLGAYFAILDFKRPTLIDPNDFGRALTWYEFNRRNSTGYLAPSFENNSQVLLKQAVSYSNLYQTKFVAFFDWHTLVLVVLADAQRILGGQYCFVTIVTDRKKMMRALLGFLVRAYNARINPVEDYTDLAGSGNLEQTALSKGKRGTGGLGSGSGESSRHRRR</sequence>
<dbReference type="RefSeq" id="XP_040617856.1">
    <property type="nucleotide sequence ID" value="XM_040759223.1"/>
</dbReference>
<organism evidence="2 3">
    <name type="scientific">Sporothrix brasiliensis 5110</name>
    <dbReference type="NCBI Taxonomy" id="1398154"/>
    <lineage>
        <taxon>Eukaryota</taxon>
        <taxon>Fungi</taxon>
        <taxon>Dikarya</taxon>
        <taxon>Ascomycota</taxon>
        <taxon>Pezizomycotina</taxon>
        <taxon>Sordariomycetes</taxon>
        <taxon>Sordariomycetidae</taxon>
        <taxon>Ophiostomatales</taxon>
        <taxon>Ophiostomataceae</taxon>
        <taxon>Sporothrix</taxon>
    </lineage>
</organism>
<protein>
    <recommendedName>
        <fullName evidence="4">Fungal-type protein kinase domain-containing protein</fullName>
    </recommendedName>
</protein>
<evidence type="ECO:0000256" key="1">
    <source>
        <dbReference type="SAM" id="MobiDB-lite"/>
    </source>
</evidence>
<comment type="caution">
    <text evidence="2">The sequence shown here is derived from an EMBL/GenBank/DDBJ whole genome shotgun (WGS) entry which is preliminary data.</text>
</comment>
<feature type="region of interest" description="Disordered" evidence="1">
    <location>
        <begin position="280"/>
        <end position="304"/>
    </location>
</feature>
<evidence type="ECO:0000313" key="3">
    <source>
        <dbReference type="Proteomes" id="UP000031575"/>
    </source>
</evidence>